<dbReference type="PANTHER" id="PTHR33740">
    <property type="entry name" value="GPI-ANCHORED ADHESIN-LIKE PROTEIN"/>
    <property type="match status" value="1"/>
</dbReference>
<evidence type="ECO:0000256" key="2">
    <source>
        <dbReference type="SAM" id="MobiDB-lite"/>
    </source>
</evidence>
<accession>A0AAV9BUN3</accession>
<dbReference type="AlphaFoldDB" id="A0AAV9BUN3"/>
<evidence type="ECO:0000313" key="4">
    <source>
        <dbReference type="Proteomes" id="UP001179952"/>
    </source>
</evidence>
<feature type="region of interest" description="Disordered" evidence="2">
    <location>
        <begin position="1"/>
        <end position="30"/>
    </location>
</feature>
<protein>
    <submittedName>
        <fullName evidence="3">Uncharacterized protein</fullName>
    </submittedName>
</protein>
<keyword evidence="4" id="KW-1185">Reference proteome</keyword>
<dbReference type="Proteomes" id="UP001179952">
    <property type="component" value="Unassembled WGS sequence"/>
</dbReference>
<reference evidence="3" key="1">
    <citation type="journal article" date="2023" name="Nat. Commun.">
        <title>Diploid and tetraploid genomes of Acorus and the evolution of monocots.</title>
        <authorList>
            <person name="Ma L."/>
            <person name="Liu K.W."/>
            <person name="Li Z."/>
            <person name="Hsiao Y.Y."/>
            <person name="Qi Y."/>
            <person name="Fu T."/>
            <person name="Tang G.D."/>
            <person name="Zhang D."/>
            <person name="Sun W.H."/>
            <person name="Liu D.K."/>
            <person name="Li Y."/>
            <person name="Chen G.Z."/>
            <person name="Liu X.D."/>
            <person name="Liao X.Y."/>
            <person name="Jiang Y.T."/>
            <person name="Yu X."/>
            <person name="Hao Y."/>
            <person name="Huang J."/>
            <person name="Zhao X.W."/>
            <person name="Ke S."/>
            <person name="Chen Y.Y."/>
            <person name="Wu W.L."/>
            <person name="Hsu J.L."/>
            <person name="Lin Y.F."/>
            <person name="Huang M.D."/>
            <person name="Li C.Y."/>
            <person name="Huang L."/>
            <person name="Wang Z.W."/>
            <person name="Zhao X."/>
            <person name="Zhong W.Y."/>
            <person name="Peng D.H."/>
            <person name="Ahmad S."/>
            <person name="Lan S."/>
            <person name="Zhang J.S."/>
            <person name="Tsai W.C."/>
            <person name="Van de Peer Y."/>
            <person name="Liu Z.J."/>
        </authorList>
    </citation>
    <scope>NUCLEOTIDE SEQUENCE</scope>
    <source>
        <strain evidence="3">SCP</strain>
    </source>
</reference>
<comment type="caution">
    <text evidence="3">The sequence shown here is derived from an EMBL/GenBank/DDBJ whole genome shotgun (WGS) entry which is preliminary data.</text>
</comment>
<dbReference type="EMBL" id="JAUJYN010000001">
    <property type="protein sequence ID" value="KAK1280558.1"/>
    <property type="molecule type" value="Genomic_DNA"/>
</dbReference>
<dbReference type="PANTHER" id="PTHR33740:SF1">
    <property type="entry name" value="SLH DOMAIN PROTEIN"/>
    <property type="match status" value="1"/>
</dbReference>
<feature type="compositionally biased region" description="Polar residues" evidence="2">
    <location>
        <begin position="1"/>
        <end position="12"/>
    </location>
</feature>
<evidence type="ECO:0000256" key="1">
    <source>
        <dbReference type="SAM" id="Coils"/>
    </source>
</evidence>
<organism evidence="3 4">
    <name type="scientific">Acorus gramineus</name>
    <name type="common">Dwarf sweet flag</name>
    <dbReference type="NCBI Taxonomy" id="55184"/>
    <lineage>
        <taxon>Eukaryota</taxon>
        <taxon>Viridiplantae</taxon>
        <taxon>Streptophyta</taxon>
        <taxon>Embryophyta</taxon>
        <taxon>Tracheophyta</taxon>
        <taxon>Spermatophyta</taxon>
        <taxon>Magnoliopsida</taxon>
        <taxon>Liliopsida</taxon>
        <taxon>Acoraceae</taxon>
        <taxon>Acorus</taxon>
    </lineage>
</organism>
<evidence type="ECO:0000313" key="3">
    <source>
        <dbReference type="EMBL" id="KAK1280558.1"/>
    </source>
</evidence>
<reference evidence="3" key="2">
    <citation type="submission" date="2023-06" db="EMBL/GenBank/DDBJ databases">
        <authorList>
            <person name="Ma L."/>
            <person name="Liu K.-W."/>
            <person name="Li Z."/>
            <person name="Hsiao Y.-Y."/>
            <person name="Qi Y."/>
            <person name="Fu T."/>
            <person name="Tang G."/>
            <person name="Zhang D."/>
            <person name="Sun W.-H."/>
            <person name="Liu D.-K."/>
            <person name="Li Y."/>
            <person name="Chen G.-Z."/>
            <person name="Liu X.-D."/>
            <person name="Liao X.-Y."/>
            <person name="Jiang Y.-T."/>
            <person name="Yu X."/>
            <person name="Hao Y."/>
            <person name="Huang J."/>
            <person name="Zhao X.-W."/>
            <person name="Ke S."/>
            <person name="Chen Y.-Y."/>
            <person name="Wu W.-L."/>
            <person name="Hsu J.-L."/>
            <person name="Lin Y.-F."/>
            <person name="Huang M.-D."/>
            <person name="Li C.-Y."/>
            <person name="Huang L."/>
            <person name="Wang Z.-W."/>
            <person name="Zhao X."/>
            <person name="Zhong W.-Y."/>
            <person name="Peng D.-H."/>
            <person name="Ahmad S."/>
            <person name="Lan S."/>
            <person name="Zhang J.-S."/>
            <person name="Tsai W.-C."/>
            <person name="Van De Peer Y."/>
            <person name="Liu Z.-J."/>
        </authorList>
    </citation>
    <scope>NUCLEOTIDE SEQUENCE</scope>
    <source>
        <strain evidence="3">SCP</strain>
        <tissue evidence="3">Leaves</tissue>
    </source>
</reference>
<name>A0AAV9BUN3_ACOGR</name>
<gene>
    <name evidence="3" type="ORF">QJS04_geneDACA002903</name>
</gene>
<feature type="coiled-coil region" evidence="1">
    <location>
        <begin position="245"/>
        <end position="276"/>
    </location>
</feature>
<sequence length="358" mass="40841">MSSESVADSHANSDALPDVKLEGDSSMEDNIVDGTNAGQLSDWRGTLDRATIPTADSVQQEALFVLKKLKIIEEDVKSDELCTRKEYARWLVRMNSLLERNPKKRLALWTLTEGSMSTAFDDVNVSDSDFSYIQGNTRRLQPLKPVTKAQAAVALTSGRMVETINYELLRLEAETSSRQGEMEEIRSELLRRGEIKRVWEEKMDKEKARGLEVQRDCVAALIQLENEKVIRDADLADYMKQKAALDCQQQLLLGLKEEIDEMRERLTAEKANFDAEQWSLKQLTVDLVEKQDAILEAKSILEAEKEALRILRSWVEDEARQSQVRKKILEGAVKRWKWGSQPDLENRERQEIAKSGGE</sequence>
<proteinExistence type="predicted"/>
<keyword evidence="1" id="KW-0175">Coiled coil</keyword>